<evidence type="ECO:0000313" key="4">
    <source>
        <dbReference type="EMBL" id="UYV65047.1"/>
    </source>
</evidence>
<dbReference type="InterPro" id="IPR036249">
    <property type="entry name" value="Thioredoxin-like_sf"/>
</dbReference>
<reference evidence="4 5" key="1">
    <citation type="submission" date="2022-01" db="EMBL/GenBank/DDBJ databases">
        <title>A chromosomal length assembly of Cordylochernes scorpioides.</title>
        <authorList>
            <person name="Zeh D."/>
            <person name="Zeh J."/>
        </authorList>
    </citation>
    <scope>NUCLEOTIDE SEQUENCE [LARGE SCALE GENOMIC DNA]</scope>
    <source>
        <strain evidence="4">IN4F17</strain>
        <tissue evidence="4">Whole Body</tissue>
    </source>
</reference>
<dbReference type="EMBL" id="CP092865">
    <property type="protein sequence ID" value="UYV65047.1"/>
    <property type="molecule type" value="Genomic_DNA"/>
</dbReference>
<feature type="compositionally biased region" description="Polar residues" evidence="2">
    <location>
        <begin position="1"/>
        <end position="13"/>
    </location>
</feature>
<dbReference type="PANTHER" id="PTHR45809">
    <property type="entry name" value="VIRAL IAP-ASSOCIATED FACTOR HOMOLOG"/>
    <property type="match status" value="1"/>
</dbReference>
<gene>
    <name evidence="4" type="ORF">LAZ67_3002907</name>
</gene>
<dbReference type="InterPro" id="IPR024253">
    <property type="entry name" value="Phosducin_thioredoxin-like_dom"/>
</dbReference>
<name>A0ABY6K958_9ARAC</name>
<evidence type="ECO:0000256" key="2">
    <source>
        <dbReference type="SAM" id="MobiDB-lite"/>
    </source>
</evidence>
<organism evidence="4 5">
    <name type="scientific">Cordylochernes scorpioides</name>
    <dbReference type="NCBI Taxonomy" id="51811"/>
    <lineage>
        <taxon>Eukaryota</taxon>
        <taxon>Metazoa</taxon>
        <taxon>Ecdysozoa</taxon>
        <taxon>Arthropoda</taxon>
        <taxon>Chelicerata</taxon>
        <taxon>Arachnida</taxon>
        <taxon>Pseudoscorpiones</taxon>
        <taxon>Cheliferoidea</taxon>
        <taxon>Chernetidae</taxon>
        <taxon>Cordylochernes</taxon>
    </lineage>
</organism>
<accession>A0ABY6K958</accession>
<sequence length="228" mass="25940">MAGSSSKATSSRDNTNEDTEWNDALRKFGIIPEKKEKEITEEEIVQLVESTVEEKMSSDCVCRKKRIEEMKLAAMKARFGEVVEISGEDYVSQVNKAGEGIWVVLHLYKPGIPACKVINYHLQQLAQKFPTTKFLRSVSTVCIPNFPDAHLPAIFVYCNGELRIQMVGPSHFQETLKLPELEWIIAQTGAIKTDLEEDPRPKILDHMEASLSRRIRRNSDSDDDDNDW</sequence>
<evidence type="ECO:0000259" key="3">
    <source>
        <dbReference type="Pfam" id="PF02114"/>
    </source>
</evidence>
<protein>
    <submittedName>
        <fullName evidence="4">PDCL3</fullName>
    </submittedName>
</protein>
<feature type="domain" description="Phosducin" evidence="3">
    <location>
        <begin position="59"/>
        <end position="163"/>
    </location>
</feature>
<dbReference type="Gene3D" id="3.40.30.10">
    <property type="entry name" value="Glutaredoxin"/>
    <property type="match status" value="1"/>
</dbReference>
<feature type="region of interest" description="Disordered" evidence="2">
    <location>
        <begin position="1"/>
        <end position="20"/>
    </location>
</feature>
<evidence type="ECO:0000256" key="1">
    <source>
        <dbReference type="ARBA" id="ARBA00009686"/>
    </source>
</evidence>
<dbReference type="PANTHER" id="PTHR45809:SF3">
    <property type="entry name" value="VIRAL IAP-ASSOCIATED FACTOR HOMOLOG"/>
    <property type="match status" value="1"/>
</dbReference>
<keyword evidence="5" id="KW-1185">Reference proteome</keyword>
<dbReference type="InterPro" id="IPR051498">
    <property type="entry name" value="Phosducin-like_chap/apop_reg"/>
</dbReference>
<dbReference type="Pfam" id="PF02114">
    <property type="entry name" value="Phosducin"/>
    <property type="match status" value="1"/>
</dbReference>
<comment type="similarity">
    <text evidence="1">Belongs to the phosducin family.</text>
</comment>
<evidence type="ECO:0000313" key="5">
    <source>
        <dbReference type="Proteomes" id="UP001235939"/>
    </source>
</evidence>
<dbReference type="Proteomes" id="UP001235939">
    <property type="component" value="Chromosome 03"/>
</dbReference>
<dbReference type="SUPFAM" id="SSF52833">
    <property type="entry name" value="Thioredoxin-like"/>
    <property type="match status" value="1"/>
</dbReference>
<dbReference type="CDD" id="cd02988">
    <property type="entry name" value="Phd_like_VIAF"/>
    <property type="match status" value="1"/>
</dbReference>
<proteinExistence type="inferred from homology"/>